<keyword evidence="3" id="KW-0949">S-adenosyl-L-methionine</keyword>
<evidence type="ECO:0008006" key="7">
    <source>
        <dbReference type="Google" id="ProtNLM"/>
    </source>
</evidence>
<dbReference type="InterPro" id="IPR003742">
    <property type="entry name" value="RlmH-like"/>
</dbReference>
<keyword evidence="2" id="KW-0808">Transferase</keyword>
<dbReference type="OrthoDB" id="429744at2759"/>
<accession>A0A836C662</accession>
<name>A0A836C662_9CHLO</name>
<dbReference type="GO" id="GO:0006364">
    <property type="term" value="P:rRNA processing"/>
    <property type="evidence" value="ECO:0007669"/>
    <property type="project" value="InterPro"/>
</dbReference>
<proteinExistence type="inferred from homology"/>
<protein>
    <recommendedName>
        <fullName evidence="7">RNA methyltransferase</fullName>
    </recommendedName>
</protein>
<evidence type="ECO:0000256" key="3">
    <source>
        <dbReference type="ARBA" id="ARBA00022691"/>
    </source>
</evidence>
<organism evidence="5 6">
    <name type="scientific">Edaphochlamys debaryana</name>
    <dbReference type="NCBI Taxonomy" id="47281"/>
    <lineage>
        <taxon>Eukaryota</taxon>
        <taxon>Viridiplantae</taxon>
        <taxon>Chlorophyta</taxon>
        <taxon>core chlorophytes</taxon>
        <taxon>Chlorophyceae</taxon>
        <taxon>CS clade</taxon>
        <taxon>Chlamydomonadales</taxon>
        <taxon>Chlamydomonadales incertae sedis</taxon>
        <taxon>Edaphochlamys</taxon>
    </lineage>
</organism>
<evidence type="ECO:0000313" key="6">
    <source>
        <dbReference type="Proteomes" id="UP000612055"/>
    </source>
</evidence>
<dbReference type="PANTHER" id="PTHR33603:SF1">
    <property type="entry name" value="RIBOSOMAL RNA LARGE SUBUNIT METHYLTRANSFERASE H"/>
    <property type="match status" value="1"/>
</dbReference>
<dbReference type="Gene3D" id="3.40.1280.10">
    <property type="match status" value="1"/>
</dbReference>
<dbReference type="Proteomes" id="UP000612055">
    <property type="component" value="Unassembled WGS sequence"/>
</dbReference>
<gene>
    <name evidence="5" type="ORF">HYH03_000085</name>
</gene>
<dbReference type="GO" id="GO:0008168">
    <property type="term" value="F:methyltransferase activity"/>
    <property type="evidence" value="ECO:0007669"/>
    <property type="project" value="UniProtKB-KW"/>
</dbReference>
<comment type="similarity">
    <text evidence="4">Belongs to the RNA methyltransferase RlmH family.</text>
</comment>
<dbReference type="SUPFAM" id="SSF75217">
    <property type="entry name" value="alpha/beta knot"/>
    <property type="match status" value="1"/>
</dbReference>
<dbReference type="Pfam" id="PF02590">
    <property type="entry name" value="SPOUT_MTase"/>
    <property type="match status" value="1"/>
</dbReference>
<reference evidence="5" key="1">
    <citation type="journal article" date="2020" name="bioRxiv">
        <title>Comparative genomics of Chlamydomonas.</title>
        <authorList>
            <person name="Craig R.J."/>
            <person name="Hasan A.R."/>
            <person name="Ness R.W."/>
            <person name="Keightley P.D."/>
        </authorList>
    </citation>
    <scope>NUCLEOTIDE SEQUENCE</scope>
    <source>
        <strain evidence="5">CCAP 11/70</strain>
    </source>
</reference>
<keyword evidence="6" id="KW-1185">Reference proteome</keyword>
<keyword evidence="1" id="KW-0489">Methyltransferase</keyword>
<sequence length="154" mass="17110">MPIRVITVSKENSKGSQLMAKELLEKVERYAPVTTLAIKPNPRNSTDPAVQRETEGERVLKALDGRDFVVVLDERGQEVKSEDMAKLVAAAGEEGRPLVFCIGGPYGHSDAVRARADRMIRLSALVLNHQVAVVVLLEQLYRGWTILRGVPYHH</sequence>
<evidence type="ECO:0000256" key="1">
    <source>
        <dbReference type="ARBA" id="ARBA00022603"/>
    </source>
</evidence>
<comment type="caution">
    <text evidence="5">The sequence shown here is derived from an EMBL/GenBank/DDBJ whole genome shotgun (WGS) entry which is preliminary data.</text>
</comment>
<dbReference type="CDD" id="cd18081">
    <property type="entry name" value="RlmH-like"/>
    <property type="match status" value="1"/>
</dbReference>
<dbReference type="EMBL" id="JAEHOE010000001">
    <property type="protein sequence ID" value="KAG2501580.1"/>
    <property type="molecule type" value="Genomic_DNA"/>
</dbReference>
<dbReference type="InterPro" id="IPR029026">
    <property type="entry name" value="tRNA_m1G_MTases_N"/>
</dbReference>
<dbReference type="PIRSF" id="PIRSF004505">
    <property type="entry name" value="MT_bac"/>
    <property type="match status" value="1"/>
</dbReference>
<evidence type="ECO:0000313" key="5">
    <source>
        <dbReference type="EMBL" id="KAG2501580.1"/>
    </source>
</evidence>
<dbReference type="PANTHER" id="PTHR33603">
    <property type="entry name" value="METHYLTRANSFERASE"/>
    <property type="match status" value="1"/>
</dbReference>
<dbReference type="InterPro" id="IPR029028">
    <property type="entry name" value="Alpha/beta_knot_MTases"/>
</dbReference>
<evidence type="ECO:0000256" key="4">
    <source>
        <dbReference type="ARBA" id="ARBA00038303"/>
    </source>
</evidence>
<dbReference type="AlphaFoldDB" id="A0A836C662"/>
<evidence type="ECO:0000256" key="2">
    <source>
        <dbReference type="ARBA" id="ARBA00022679"/>
    </source>
</evidence>
<dbReference type="HAMAP" id="MF_00658">
    <property type="entry name" value="23SrRNA_methyltr_H"/>
    <property type="match status" value="1"/>
</dbReference>
<dbReference type="GO" id="GO:0032259">
    <property type="term" value="P:methylation"/>
    <property type="evidence" value="ECO:0007669"/>
    <property type="project" value="UniProtKB-KW"/>
</dbReference>